<reference evidence="7" key="1">
    <citation type="submission" date="2016-10" db="EMBL/GenBank/DDBJ databases">
        <authorList>
            <person name="Varghese N."/>
            <person name="Submissions S."/>
        </authorList>
    </citation>
    <scope>NUCLEOTIDE SEQUENCE [LARGE SCALE GENOMIC DNA]</scope>
    <source>
        <strain evidence="7">XJ109</strain>
    </source>
</reference>
<gene>
    <name evidence="6" type="ORF">SAMN05421738_10529</name>
</gene>
<evidence type="ECO:0000256" key="4">
    <source>
        <dbReference type="ARBA" id="ARBA00023136"/>
    </source>
</evidence>
<evidence type="ECO:0000256" key="5">
    <source>
        <dbReference type="SAM" id="Phobius"/>
    </source>
</evidence>
<feature type="transmembrane region" description="Helical" evidence="5">
    <location>
        <begin position="121"/>
        <end position="143"/>
    </location>
</feature>
<comment type="subcellular location">
    <subcellularLocation>
        <location evidence="1">Membrane</location>
        <topology evidence="1">Multi-pass membrane protein</topology>
    </subcellularLocation>
</comment>
<feature type="transmembrane region" description="Helical" evidence="5">
    <location>
        <begin position="150"/>
        <end position="172"/>
    </location>
</feature>
<feature type="transmembrane region" description="Helical" evidence="5">
    <location>
        <begin position="208"/>
        <end position="227"/>
    </location>
</feature>
<name>A0A1I4VB00_9FLAO</name>
<evidence type="ECO:0008006" key="8">
    <source>
        <dbReference type="Google" id="ProtNLM"/>
    </source>
</evidence>
<feature type="transmembrane region" description="Helical" evidence="5">
    <location>
        <begin position="178"/>
        <end position="196"/>
    </location>
</feature>
<proteinExistence type="predicted"/>
<feature type="transmembrane region" description="Helical" evidence="5">
    <location>
        <begin position="29"/>
        <end position="47"/>
    </location>
</feature>
<evidence type="ECO:0000313" key="7">
    <source>
        <dbReference type="Proteomes" id="UP000199149"/>
    </source>
</evidence>
<sequence length="234" mass="25936">MIENQQMYQNQLVAEATDAERATFYKHTYGHVAGGVLVFVIIESLMLKSEPLVKFMLSLTQGYLWLVLLAGFMGITWVAQKMAYGSVSKSKQYLGYFLYIIAEALIFVPMLYIALNYGGTYVIKQAAVVTGGLFIGLSAIVFLTKADFSVLRGALTIGFFLAIGLVVAGMLFGFDLGLWFSVGMCALAGGAILYNTHQLKYQFGTQQYVASALSLFASLMLLFWYILRIFMSRD</sequence>
<evidence type="ECO:0000256" key="1">
    <source>
        <dbReference type="ARBA" id="ARBA00004141"/>
    </source>
</evidence>
<evidence type="ECO:0000313" key="6">
    <source>
        <dbReference type="EMBL" id="SFM98180.1"/>
    </source>
</evidence>
<keyword evidence="2 5" id="KW-0812">Transmembrane</keyword>
<evidence type="ECO:0000256" key="2">
    <source>
        <dbReference type="ARBA" id="ARBA00022692"/>
    </source>
</evidence>
<evidence type="ECO:0000256" key="3">
    <source>
        <dbReference type="ARBA" id="ARBA00022989"/>
    </source>
</evidence>
<dbReference type="STRING" id="684065.SAMN05421738_10529"/>
<keyword evidence="3 5" id="KW-1133">Transmembrane helix</keyword>
<dbReference type="EMBL" id="FOUZ01000005">
    <property type="protein sequence ID" value="SFM98180.1"/>
    <property type="molecule type" value="Genomic_DNA"/>
</dbReference>
<organism evidence="6 7">
    <name type="scientific">Algoriella xinjiangensis</name>
    <dbReference type="NCBI Taxonomy" id="684065"/>
    <lineage>
        <taxon>Bacteria</taxon>
        <taxon>Pseudomonadati</taxon>
        <taxon>Bacteroidota</taxon>
        <taxon>Flavobacteriia</taxon>
        <taxon>Flavobacteriales</taxon>
        <taxon>Weeksellaceae</taxon>
        <taxon>Algoriella</taxon>
    </lineage>
</organism>
<keyword evidence="4 5" id="KW-0472">Membrane</keyword>
<dbReference type="Proteomes" id="UP000199149">
    <property type="component" value="Unassembled WGS sequence"/>
</dbReference>
<dbReference type="InterPro" id="IPR006214">
    <property type="entry name" value="Bax_inhibitor_1-related"/>
</dbReference>
<dbReference type="AlphaFoldDB" id="A0A1I4VB00"/>
<dbReference type="GO" id="GO:0016020">
    <property type="term" value="C:membrane"/>
    <property type="evidence" value="ECO:0007669"/>
    <property type="project" value="UniProtKB-SubCell"/>
</dbReference>
<feature type="transmembrane region" description="Helical" evidence="5">
    <location>
        <begin position="62"/>
        <end position="84"/>
    </location>
</feature>
<protein>
    <recommendedName>
        <fullName evidence="8">Modulator of FtsH protease</fullName>
    </recommendedName>
</protein>
<keyword evidence="7" id="KW-1185">Reference proteome</keyword>
<feature type="transmembrane region" description="Helical" evidence="5">
    <location>
        <begin position="96"/>
        <end position="115"/>
    </location>
</feature>
<accession>A0A1I4VB00</accession>
<dbReference type="Pfam" id="PF01027">
    <property type="entry name" value="Bax1-I"/>
    <property type="match status" value="1"/>
</dbReference>